<reference evidence="4" key="1">
    <citation type="journal article" date="2019" name="Int. J. Syst. Evol. Microbiol.">
        <title>The Global Catalogue of Microorganisms (GCM) 10K type strain sequencing project: providing services to taxonomists for standard genome sequencing and annotation.</title>
        <authorList>
            <consortium name="The Broad Institute Genomics Platform"/>
            <consortium name="The Broad Institute Genome Sequencing Center for Infectious Disease"/>
            <person name="Wu L."/>
            <person name="Ma J."/>
        </authorList>
    </citation>
    <scope>NUCLEOTIDE SEQUENCE [LARGE SCALE GENOMIC DNA]</scope>
    <source>
        <strain evidence="4">KCTC 42447</strain>
    </source>
</reference>
<comment type="caution">
    <text evidence="3">The sequence shown here is derived from an EMBL/GenBank/DDBJ whole genome shotgun (WGS) entry which is preliminary data.</text>
</comment>
<keyword evidence="2" id="KW-0472">Membrane</keyword>
<name>A0ABV7T1X1_9GAMM</name>
<evidence type="ECO:0000256" key="1">
    <source>
        <dbReference type="SAM" id="MobiDB-lite"/>
    </source>
</evidence>
<protein>
    <submittedName>
        <fullName evidence="3">MFS transporter</fullName>
    </submittedName>
</protein>
<evidence type="ECO:0000313" key="4">
    <source>
        <dbReference type="Proteomes" id="UP001595630"/>
    </source>
</evidence>
<evidence type="ECO:0000256" key="2">
    <source>
        <dbReference type="SAM" id="Phobius"/>
    </source>
</evidence>
<sequence length="145" mass="16288">MWIFENDYALAWSLYLLGALLGLTVWFKMTGWMWRWLREPLQVLMAVLLFTPTLVDPERNLMAPALAIVALDLVFGVGQELWRAVSDLVLYALVGLALYAVLVIARWLLGRRGSAEDGRTLSERMEDTAPGAVPMPASTRAEPRI</sequence>
<keyword evidence="4" id="KW-1185">Reference proteome</keyword>
<organism evidence="3 4">
    <name type="scientific">Stutzerimonas tarimensis</name>
    <dbReference type="NCBI Taxonomy" id="1507735"/>
    <lineage>
        <taxon>Bacteria</taxon>
        <taxon>Pseudomonadati</taxon>
        <taxon>Pseudomonadota</taxon>
        <taxon>Gammaproteobacteria</taxon>
        <taxon>Pseudomonadales</taxon>
        <taxon>Pseudomonadaceae</taxon>
        <taxon>Stutzerimonas</taxon>
    </lineage>
</organism>
<keyword evidence="2" id="KW-1133">Transmembrane helix</keyword>
<dbReference type="EMBL" id="JBHRXZ010000012">
    <property type="protein sequence ID" value="MFC3607048.1"/>
    <property type="molecule type" value="Genomic_DNA"/>
</dbReference>
<keyword evidence="2" id="KW-0812">Transmembrane</keyword>
<evidence type="ECO:0000313" key="3">
    <source>
        <dbReference type="EMBL" id="MFC3607048.1"/>
    </source>
</evidence>
<gene>
    <name evidence="3" type="ORF">ACFOMF_04525</name>
</gene>
<dbReference type="RefSeq" id="WP_386361663.1">
    <property type="nucleotide sequence ID" value="NZ_JBHRXZ010000012.1"/>
</dbReference>
<proteinExistence type="predicted"/>
<feature type="transmembrane region" description="Helical" evidence="2">
    <location>
        <begin position="88"/>
        <end position="109"/>
    </location>
</feature>
<feature type="region of interest" description="Disordered" evidence="1">
    <location>
        <begin position="119"/>
        <end position="145"/>
    </location>
</feature>
<feature type="transmembrane region" description="Helical" evidence="2">
    <location>
        <begin position="12"/>
        <end position="34"/>
    </location>
</feature>
<dbReference type="Proteomes" id="UP001595630">
    <property type="component" value="Unassembled WGS sequence"/>
</dbReference>
<accession>A0ABV7T1X1</accession>